<feature type="compositionally biased region" description="Polar residues" evidence="1">
    <location>
        <begin position="158"/>
        <end position="174"/>
    </location>
</feature>
<dbReference type="STRING" id="933084.A0A067QC94"/>
<name>A0A067QC94_9AGAM</name>
<feature type="compositionally biased region" description="Polar residues" evidence="1">
    <location>
        <begin position="141"/>
        <end position="150"/>
    </location>
</feature>
<feature type="region of interest" description="Disordered" evidence="1">
    <location>
        <begin position="1"/>
        <end position="217"/>
    </location>
</feature>
<feature type="region of interest" description="Disordered" evidence="1">
    <location>
        <begin position="268"/>
        <end position="631"/>
    </location>
</feature>
<evidence type="ECO:0000256" key="1">
    <source>
        <dbReference type="SAM" id="MobiDB-lite"/>
    </source>
</evidence>
<feature type="compositionally biased region" description="Pro residues" evidence="1">
    <location>
        <begin position="89"/>
        <end position="98"/>
    </location>
</feature>
<evidence type="ECO:0000313" key="3">
    <source>
        <dbReference type="Proteomes" id="UP000027265"/>
    </source>
</evidence>
<dbReference type="EMBL" id="KL197709">
    <property type="protein sequence ID" value="KDQ64688.1"/>
    <property type="molecule type" value="Genomic_DNA"/>
</dbReference>
<feature type="compositionally biased region" description="Low complexity" evidence="1">
    <location>
        <begin position="490"/>
        <end position="505"/>
    </location>
</feature>
<protein>
    <submittedName>
        <fullName evidence="2">Uncharacterized protein</fullName>
    </submittedName>
</protein>
<proteinExistence type="predicted"/>
<feature type="compositionally biased region" description="Low complexity" evidence="1">
    <location>
        <begin position="550"/>
        <end position="564"/>
    </location>
</feature>
<dbReference type="InParanoid" id="A0A067QC94"/>
<accession>A0A067QC94</accession>
<feature type="compositionally biased region" description="Basic and acidic residues" evidence="1">
    <location>
        <begin position="1"/>
        <end position="10"/>
    </location>
</feature>
<gene>
    <name evidence="2" type="ORF">JAAARDRAFT_28328</name>
</gene>
<feature type="compositionally biased region" description="Polar residues" evidence="1">
    <location>
        <begin position="372"/>
        <end position="383"/>
    </location>
</feature>
<dbReference type="Proteomes" id="UP000027265">
    <property type="component" value="Unassembled WGS sequence"/>
</dbReference>
<organism evidence="2 3">
    <name type="scientific">Jaapia argillacea MUCL 33604</name>
    <dbReference type="NCBI Taxonomy" id="933084"/>
    <lineage>
        <taxon>Eukaryota</taxon>
        <taxon>Fungi</taxon>
        <taxon>Dikarya</taxon>
        <taxon>Basidiomycota</taxon>
        <taxon>Agaricomycotina</taxon>
        <taxon>Agaricomycetes</taxon>
        <taxon>Agaricomycetidae</taxon>
        <taxon>Jaapiales</taxon>
        <taxon>Jaapiaceae</taxon>
        <taxon>Jaapia</taxon>
    </lineage>
</organism>
<dbReference type="HOGENOM" id="CLU_034123_0_0_1"/>
<dbReference type="OrthoDB" id="3267789at2759"/>
<dbReference type="AlphaFoldDB" id="A0A067QC94"/>
<keyword evidence="3" id="KW-1185">Reference proteome</keyword>
<feature type="compositionally biased region" description="Pro residues" evidence="1">
    <location>
        <begin position="445"/>
        <end position="457"/>
    </location>
</feature>
<feature type="compositionally biased region" description="Polar residues" evidence="1">
    <location>
        <begin position="331"/>
        <end position="342"/>
    </location>
</feature>
<sequence length="663" mass="69230">MWASRGDDHPASQSSDWGRPGEPGTAFRGLSRGRGGQRGGGRSRGRGGRGRGGAVAVITANQSGGKSSIAEEKAKETTIGPSLVEVPTTPVPPLPTPAAVPASTNVERAPRPKPAARRLSTKKPPPLTMDLTPSVAEIPQGPSTAPLSRPSNRRKKSQPNTKSPSTVSSKQSPVTDVKAPFGRSKRSSTASSTPAPPVKDIPPHLAPSDPHSLDIRSNIDTLVERVRAIAMAGNNRPSTPGSHIDWAVEDDDSLPDLDDWGYSTKSFVEEPAKNEGISPILEGQLKPLPDTDEPPRMFSPLKNVYPEPLLEFQTDDKPLPSKPAAEEVANVDSTLPATSSVGGASKGRETHGRSNGRPPKSTQQEPRAPRNNGRSARGSQAPDSGNLAEAIAAVAVPPRDRGSRQTNRLHAQAFGNQVAPPLPTSLPAKPITTIDTSPLKTTPPDVMPPSEPVPPAQSIPQPSSEILISDSEGDAAPTVGSDDTKAEHCSSPSEPSAPASAATETLVGDSPDKATSSGDAPLTKEIWPADLISEEEFIPGRGLSDSIHAPKQSIPSSHSSPSTPRNFNPTHGRAHTVGRPSGFSGQDAGISPRFSRQRGGHMSDFASRHSRNHSSPPTGGATEHVRAPHSTRPVIAADALSRLARTLGNASPPKTAVAGTSKD</sequence>
<reference evidence="3" key="1">
    <citation type="journal article" date="2014" name="Proc. Natl. Acad. Sci. U.S.A.">
        <title>Extensive sampling of basidiomycete genomes demonstrates inadequacy of the white-rot/brown-rot paradigm for wood decay fungi.</title>
        <authorList>
            <person name="Riley R."/>
            <person name="Salamov A.A."/>
            <person name="Brown D.W."/>
            <person name="Nagy L.G."/>
            <person name="Floudas D."/>
            <person name="Held B.W."/>
            <person name="Levasseur A."/>
            <person name="Lombard V."/>
            <person name="Morin E."/>
            <person name="Otillar R."/>
            <person name="Lindquist E.A."/>
            <person name="Sun H."/>
            <person name="LaButti K.M."/>
            <person name="Schmutz J."/>
            <person name="Jabbour D."/>
            <person name="Luo H."/>
            <person name="Baker S.E."/>
            <person name="Pisabarro A.G."/>
            <person name="Walton J.D."/>
            <person name="Blanchette R.A."/>
            <person name="Henrissat B."/>
            <person name="Martin F."/>
            <person name="Cullen D."/>
            <person name="Hibbett D.S."/>
            <person name="Grigoriev I.V."/>
        </authorList>
    </citation>
    <scope>NUCLEOTIDE SEQUENCE [LARGE SCALE GENOMIC DNA]</scope>
    <source>
        <strain evidence="3">MUCL 33604</strain>
    </source>
</reference>
<evidence type="ECO:0000313" key="2">
    <source>
        <dbReference type="EMBL" id="KDQ64688.1"/>
    </source>
</evidence>